<dbReference type="InterPro" id="IPR039808">
    <property type="entry name" value="Cadherin"/>
</dbReference>
<proteinExistence type="predicted"/>
<dbReference type="GO" id="GO:0042074">
    <property type="term" value="P:cell migration involved in gastrulation"/>
    <property type="evidence" value="ECO:0007669"/>
    <property type="project" value="UniProtKB-ARBA"/>
</dbReference>
<dbReference type="FunFam" id="2.60.40.60:FF:000011">
    <property type="entry name" value="Cadherin 1"/>
    <property type="match status" value="1"/>
</dbReference>
<keyword evidence="3" id="KW-0479">Metal-binding</keyword>
<evidence type="ECO:0000256" key="4">
    <source>
        <dbReference type="ARBA" id="ARBA00022737"/>
    </source>
</evidence>
<evidence type="ECO:0000256" key="9">
    <source>
        <dbReference type="PROSITE-ProRule" id="PRU00043"/>
    </source>
</evidence>
<keyword evidence="2" id="KW-1003">Cell membrane</keyword>
<evidence type="ECO:0000313" key="11">
    <source>
        <dbReference type="Ensembl" id="ENSPNYP00000031359.1"/>
    </source>
</evidence>
<evidence type="ECO:0000256" key="6">
    <source>
        <dbReference type="ARBA" id="ARBA00022889"/>
    </source>
</evidence>
<keyword evidence="5 9" id="KW-0106">Calcium</keyword>
<dbReference type="GO" id="GO:0001764">
    <property type="term" value="P:neuron migration"/>
    <property type="evidence" value="ECO:0007669"/>
    <property type="project" value="UniProtKB-ARBA"/>
</dbReference>
<dbReference type="STRING" id="303518.ENSPNYP00000031359"/>
<dbReference type="Pfam" id="PF00028">
    <property type="entry name" value="Cadherin"/>
    <property type="match status" value="2"/>
</dbReference>
<sequence>LYFTVYGNIRSDEHQKQNLHYSITGPGADQPPVALFTMNRDTGSLYVTQPVDREEVAHYKVNVTVKVIDQNDNKPVFSQNTFEGQVAENSAQGTDMIKVEATDSDEPDNANSDIRYRILRQDPQLPSDNMFEINSVTGAISVAGTGLDREVSLLTHSVTVSTLASSG</sequence>
<evidence type="ECO:0000259" key="10">
    <source>
        <dbReference type="PROSITE" id="PS50268"/>
    </source>
</evidence>
<dbReference type="GO" id="GO:0005509">
    <property type="term" value="F:calcium ion binding"/>
    <property type="evidence" value="ECO:0007669"/>
    <property type="project" value="UniProtKB-UniRule"/>
</dbReference>
<dbReference type="FunFam" id="2.60.40.60:FF:000022">
    <property type="entry name" value="Cadherin 2"/>
    <property type="match status" value="1"/>
</dbReference>
<dbReference type="PANTHER" id="PTHR24027">
    <property type="entry name" value="CADHERIN-23"/>
    <property type="match status" value="1"/>
</dbReference>
<dbReference type="GO" id="GO:0005912">
    <property type="term" value="C:adherens junction"/>
    <property type="evidence" value="ECO:0007669"/>
    <property type="project" value="TreeGrafter"/>
</dbReference>
<keyword evidence="7" id="KW-0472">Membrane</keyword>
<protein>
    <recommendedName>
        <fullName evidence="10">Cadherin domain-containing protein</fullName>
    </recommendedName>
</protein>
<dbReference type="GO" id="GO:0005737">
    <property type="term" value="C:cytoplasm"/>
    <property type="evidence" value="ECO:0007669"/>
    <property type="project" value="TreeGrafter"/>
</dbReference>
<keyword evidence="4" id="KW-0677">Repeat</keyword>
<dbReference type="GO" id="GO:0000902">
    <property type="term" value="P:cell morphogenesis"/>
    <property type="evidence" value="ECO:0007669"/>
    <property type="project" value="TreeGrafter"/>
</dbReference>
<dbReference type="PROSITE" id="PS50268">
    <property type="entry name" value="CADHERIN_2"/>
    <property type="match status" value="2"/>
</dbReference>
<dbReference type="InterPro" id="IPR015919">
    <property type="entry name" value="Cadherin-like_sf"/>
</dbReference>
<dbReference type="PANTHER" id="PTHR24027:SF319">
    <property type="entry name" value="CADHERIN-1"/>
    <property type="match status" value="1"/>
</dbReference>
<dbReference type="GO" id="GO:0007156">
    <property type="term" value="P:homophilic cell adhesion via plasma membrane adhesion molecules"/>
    <property type="evidence" value="ECO:0007669"/>
    <property type="project" value="InterPro"/>
</dbReference>
<dbReference type="InterPro" id="IPR002126">
    <property type="entry name" value="Cadherin-like_dom"/>
</dbReference>
<reference evidence="11" key="1">
    <citation type="submission" date="2023-09" db="UniProtKB">
        <authorList>
            <consortium name="Ensembl"/>
        </authorList>
    </citation>
    <scope>IDENTIFICATION</scope>
</reference>
<dbReference type="GO" id="GO:0016339">
    <property type="term" value="P:calcium-dependent cell-cell adhesion via plasma membrane cell adhesion molecules"/>
    <property type="evidence" value="ECO:0007669"/>
    <property type="project" value="TreeGrafter"/>
</dbReference>
<keyword evidence="6" id="KW-0130">Cell adhesion</keyword>
<keyword evidence="8" id="KW-0325">Glycoprotein</keyword>
<dbReference type="Gene3D" id="2.60.40.60">
    <property type="entry name" value="Cadherins"/>
    <property type="match status" value="2"/>
</dbReference>
<dbReference type="GO" id="GO:0007398">
    <property type="term" value="P:ectoderm development"/>
    <property type="evidence" value="ECO:0007669"/>
    <property type="project" value="UniProtKB-ARBA"/>
</dbReference>
<dbReference type="GO" id="GO:0016342">
    <property type="term" value="C:catenin complex"/>
    <property type="evidence" value="ECO:0007669"/>
    <property type="project" value="TreeGrafter"/>
</dbReference>
<dbReference type="GO" id="GO:0007043">
    <property type="term" value="P:cell-cell junction assembly"/>
    <property type="evidence" value="ECO:0007669"/>
    <property type="project" value="TreeGrafter"/>
</dbReference>
<dbReference type="GO" id="GO:0034332">
    <property type="term" value="P:adherens junction organization"/>
    <property type="evidence" value="ECO:0007669"/>
    <property type="project" value="UniProtKB-ARBA"/>
</dbReference>
<feature type="domain" description="Cadherin" evidence="10">
    <location>
        <begin position="78"/>
        <end position="160"/>
    </location>
</feature>
<dbReference type="Ensembl" id="ENSPNYT00000032112.1">
    <property type="protein sequence ID" value="ENSPNYP00000031359.1"/>
    <property type="gene ID" value="ENSPNYG00000023648.1"/>
</dbReference>
<dbReference type="GO" id="GO:0045296">
    <property type="term" value="F:cadherin binding"/>
    <property type="evidence" value="ECO:0007669"/>
    <property type="project" value="TreeGrafter"/>
</dbReference>
<dbReference type="GO" id="GO:0044331">
    <property type="term" value="P:cell-cell adhesion mediated by cadherin"/>
    <property type="evidence" value="ECO:0007669"/>
    <property type="project" value="TreeGrafter"/>
</dbReference>
<dbReference type="InterPro" id="IPR020894">
    <property type="entry name" value="Cadherin_CS"/>
</dbReference>
<dbReference type="GO" id="GO:0001841">
    <property type="term" value="P:neural tube formation"/>
    <property type="evidence" value="ECO:0007669"/>
    <property type="project" value="UniProtKB-ARBA"/>
</dbReference>
<dbReference type="SMART" id="SM00112">
    <property type="entry name" value="CA"/>
    <property type="match status" value="2"/>
</dbReference>
<dbReference type="CDD" id="cd11304">
    <property type="entry name" value="Cadherin_repeat"/>
    <property type="match status" value="2"/>
</dbReference>
<evidence type="ECO:0000256" key="2">
    <source>
        <dbReference type="ARBA" id="ARBA00022475"/>
    </source>
</evidence>
<comment type="subcellular location">
    <subcellularLocation>
        <location evidence="1">Cell membrane</location>
    </subcellularLocation>
</comment>
<evidence type="ECO:0000256" key="8">
    <source>
        <dbReference type="ARBA" id="ARBA00023180"/>
    </source>
</evidence>
<accession>A0A3B4HA32</accession>
<evidence type="ECO:0000256" key="1">
    <source>
        <dbReference type="ARBA" id="ARBA00004236"/>
    </source>
</evidence>
<organism evidence="11">
    <name type="scientific">Pundamilia nyererei</name>
    <dbReference type="NCBI Taxonomy" id="303518"/>
    <lineage>
        <taxon>Eukaryota</taxon>
        <taxon>Metazoa</taxon>
        <taxon>Chordata</taxon>
        <taxon>Craniata</taxon>
        <taxon>Vertebrata</taxon>
        <taxon>Euteleostomi</taxon>
        <taxon>Actinopterygii</taxon>
        <taxon>Neopterygii</taxon>
        <taxon>Teleostei</taxon>
        <taxon>Neoteleostei</taxon>
        <taxon>Acanthomorphata</taxon>
        <taxon>Ovalentaria</taxon>
        <taxon>Cichlomorphae</taxon>
        <taxon>Cichliformes</taxon>
        <taxon>Cichlidae</taxon>
        <taxon>African cichlids</taxon>
        <taxon>Pseudocrenilabrinae</taxon>
        <taxon>Haplochromini</taxon>
        <taxon>Pundamilia</taxon>
    </lineage>
</organism>
<evidence type="ECO:0000256" key="7">
    <source>
        <dbReference type="ARBA" id="ARBA00023136"/>
    </source>
</evidence>
<evidence type="ECO:0000256" key="5">
    <source>
        <dbReference type="ARBA" id="ARBA00022837"/>
    </source>
</evidence>
<evidence type="ECO:0000256" key="3">
    <source>
        <dbReference type="ARBA" id="ARBA00022723"/>
    </source>
</evidence>
<dbReference type="GO" id="GO:0007498">
    <property type="term" value="P:mesoderm development"/>
    <property type="evidence" value="ECO:0007669"/>
    <property type="project" value="UniProtKB-ARBA"/>
</dbReference>
<feature type="domain" description="Cadherin" evidence="10">
    <location>
        <begin position="12"/>
        <end position="77"/>
    </location>
</feature>
<dbReference type="PRINTS" id="PR00205">
    <property type="entry name" value="CADHERIN"/>
</dbReference>
<dbReference type="PROSITE" id="PS00232">
    <property type="entry name" value="CADHERIN_1"/>
    <property type="match status" value="1"/>
</dbReference>
<dbReference type="GeneTree" id="ENSGT00940000154848"/>
<name>A0A3B4HA32_9CICH</name>
<dbReference type="SUPFAM" id="SSF49313">
    <property type="entry name" value="Cadherin-like"/>
    <property type="match status" value="2"/>
</dbReference>
<dbReference type="GO" id="GO:0030010">
    <property type="term" value="P:establishment of cell polarity"/>
    <property type="evidence" value="ECO:0007669"/>
    <property type="project" value="UniProtKB-ARBA"/>
</dbReference>
<dbReference type="GO" id="GO:0008013">
    <property type="term" value="F:beta-catenin binding"/>
    <property type="evidence" value="ECO:0007669"/>
    <property type="project" value="TreeGrafter"/>
</dbReference>
<dbReference type="AlphaFoldDB" id="A0A3B4HA32"/>